<dbReference type="AlphaFoldDB" id="A0AAI9SVT3"/>
<evidence type="ECO:0000259" key="1">
    <source>
        <dbReference type="Pfam" id="PF00294"/>
    </source>
</evidence>
<evidence type="ECO:0000313" key="2">
    <source>
        <dbReference type="EMBL" id="KAI3403867.2"/>
    </source>
</evidence>
<gene>
    <name evidence="2" type="ORF">KGF56_003297</name>
</gene>
<dbReference type="PANTHER" id="PTHR47098">
    <property type="entry name" value="PROTEIN MAK32"/>
    <property type="match status" value="1"/>
</dbReference>
<dbReference type="Gene3D" id="3.40.1190.20">
    <property type="match status" value="1"/>
</dbReference>
<dbReference type="PANTHER" id="PTHR47098:SF2">
    <property type="entry name" value="PROTEIN MAK32"/>
    <property type="match status" value="1"/>
</dbReference>
<dbReference type="Proteomes" id="UP001202479">
    <property type="component" value="Unassembled WGS sequence"/>
</dbReference>
<dbReference type="InterPro" id="IPR029056">
    <property type="entry name" value="Ribokinase-like"/>
</dbReference>
<protein>
    <submittedName>
        <fullName evidence="2">MAK32</fullName>
    </submittedName>
</protein>
<dbReference type="RefSeq" id="XP_049179614.1">
    <property type="nucleotide sequence ID" value="XM_049324615.1"/>
</dbReference>
<keyword evidence="3" id="KW-1185">Reference proteome</keyword>
<proteinExistence type="predicted"/>
<reference evidence="2" key="1">
    <citation type="journal article" date="2022" name="DNA Res.">
        <title>Genome analysis of five recently described species of the CUG-Ser clade uncovers Candida theae as a new hybrid lineage with pathogenic potential in the Candida parapsilosis species complex.</title>
        <authorList>
            <person name="Mixao V."/>
            <person name="Del Olmo V."/>
            <person name="Hegedusova E."/>
            <person name="Saus E."/>
            <person name="Pryszcz L."/>
            <person name="Cillingova A."/>
            <person name="Nosek J."/>
            <person name="Gabaldon T."/>
        </authorList>
    </citation>
    <scope>NUCLEOTIDE SEQUENCE</scope>
    <source>
        <strain evidence="2">CBS 10844</strain>
    </source>
</reference>
<accession>A0AAI9SVT3</accession>
<feature type="domain" description="Carbohydrate kinase PfkB" evidence="1">
    <location>
        <begin position="138"/>
        <end position="297"/>
    </location>
</feature>
<evidence type="ECO:0000313" key="3">
    <source>
        <dbReference type="Proteomes" id="UP001202479"/>
    </source>
</evidence>
<name>A0AAI9SVT3_9ASCO</name>
<sequence>MSIFTTLGMFIIDENRYVSPSYPPQENIIGGAGPYAMIGARIVSPAQYSRKISGIIDEGTDFPVKIREEIDTWQTGAIFRKNHNRLTTRGVNIYENGIRSFEYQTPKKRIEVEDVLQYPELRQSQCYHLICSIDRCKLIIEELGKVNPNAIYIYEPLPDDCLFENYNKLKEVLPLIHVFSPNLDEAKALTSTNSINADLTELCNKFTSYQKIANSGTVIRCGASGCHIQTSKEASPCQLNVTLPAYHQDQSKVIDVTGGGNSFCGGFIMVWFLSGQDWITSGVCGIISSGCIIEKLGMPVLEQNKFNGLSLEERLGTYFKKNPQLADKYKLEIS</sequence>
<dbReference type="Pfam" id="PF00294">
    <property type="entry name" value="PfkB"/>
    <property type="match status" value="1"/>
</dbReference>
<comment type="caution">
    <text evidence="2">The sequence shown here is derived from an EMBL/GenBank/DDBJ whole genome shotgun (WGS) entry which is preliminary data.</text>
</comment>
<dbReference type="GeneID" id="73380912"/>
<dbReference type="EMBL" id="JAHUZD010000118">
    <property type="protein sequence ID" value="KAI3403867.2"/>
    <property type="molecule type" value="Genomic_DNA"/>
</dbReference>
<organism evidence="2 3">
    <name type="scientific">Candida oxycetoniae</name>
    <dbReference type="NCBI Taxonomy" id="497107"/>
    <lineage>
        <taxon>Eukaryota</taxon>
        <taxon>Fungi</taxon>
        <taxon>Dikarya</taxon>
        <taxon>Ascomycota</taxon>
        <taxon>Saccharomycotina</taxon>
        <taxon>Pichiomycetes</taxon>
        <taxon>Debaryomycetaceae</taxon>
        <taxon>Candida/Lodderomyces clade</taxon>
        <taxon>Candida</taxon>
    </lineage>
</organism>
<dbReference type="InterPro" id="IPR011611">
    <property type="entry name" value="PfkB_dom"/>
</dbReference>
<dbReference type="SUPFAM" id="SSF53613">
    <property type="entry name" value="Ribokinase-like"/>
    <property type="match status" value="1"/>
</dbReference>